<feature type="domain" description="SHSP" evidence="4">
    <location>
        <begin position="24"/>
        <end position="125"/>
    </location>
</feature>
<dbReference type="InterPro" id="IPR002068">
    <property type="entry name" value="A-crystallin/Hsp20_dom"/>
</dbReference>
<dbReference type="RefSeq" id="WP_210599060.1">
    <property type="nucleotide sequence ID" value="NZ_JAGKSQ010000011.1"/>
</dbReference>
<organism evidence="6 7">
    <name type="scientific">Halalkalibacter suaedae</name>
    <dbReference type="NCBI Taxonomy" id="2822140"/>
    <lineage>
        <taxon>Bacteria</taxon>
        <taxon>Bacillati</taxon>
        <taxon>Bacillota</taxon>
        <taxon>Bacilli</taxon>
        <taxon>Bacillales</taxon>
        <taxon>Bacillaceae</taxon>
        <taxon>Halalkalibacter</taxon>
    </lineage>
</organism>
<dbReference type="CDD" id="cd06464">
    <property type="entry name" value="ACD_sHsps-like"/>
    <property type="match status" value="1"/>
</dbReference>
<reference evidence="6" key="1">
    <citation type="submission" date="2021-03" db="EMBL/GenBank/DDBJ databases">
        <title>Bacillus suaedae sp. nov., isolated from Suaeda aralocaspica.</title>
        <authorList>
            <person name="Lei R.F.R."/>
        </authorList>
    </citation>
    <scope>NUCLEOTIDE SEQUENCE</scope>
    <source>
        <strain evidence="6">YZJH907-2</strain>
    </source>
</reference>
<comment type="caution">
    <text evidence="6">The sequence shown here is derived from an EMBL/GenBank/DDBJ whole genome shotgun (WGS) entry which is preliminary data.</text>
</comment>
<dbReference type="AlphaFoldDB" id="A0A941APV9"/>
<dbReference type="EMBL" id="JAGKSQ010000011">
    <property type="protein sequence ID" value="MBP3953200.1"/>
    <property type="molecule type" value="Genomic_DNA"/>
</dbReference>
<accession>A0A941APV9</accession>
<gene>
    <name evidence="6" type="ORF">J7W16_18920</name>
</gene>
<evidence type="ECO:0000313" key="7">
    <source>
        <dbReference type="Proteomes" id="UP000678228"/>
    </source>
</evidence>
<evidence type="ECO:0000256" key="1">
    <source>
        <dbReference type="PROSITE-ProRule" id="PRU00285"/>
    </source>
</evidence>
<evidence type="ECO:0000259" key="4">
    <source>
        <dbReference type="PROSITE" id="PS01031"/>
    </source>
</evidence>
<feature type="region of interest" description="Disordered" evidence="3">
    <location>
        <begin position="1"/>
        <end position="24"/>
    </location>
</feature>
<feature type="domain" description="CS" evidence="5">
    <location>
        <begin position="28"/>
        <end position="125"/>
    </location>
</feature>
<evidence type="ECO:0000313" key="6">
    <source>
        <dbReference type="EMBL" id="MBP3953200.1"/>
    </source>
</evidence>
<evidence type="ECO:0000256" key="3">
    <source>
        <dbReference type="SAM" id="MobiDB-lite"/>
    </source>
</evidence>
<dbReference type="InterPro" id="IPR008978">
    <property type="entry name" value="HSP20-like_chaperone"/>
</dbReference>
<dbReference type="InterPro" id="IPR007052">
    <property type="entry name" value="CS_dom"/>
</dbReference>
<dbReference type="PROSITE" id="PS01031">
    <property type="entry name" value="SHSP"/>
    <property type="match status" value="1"/>
</dbReference>
<dbReference type="Pfam" id="PF00011">
    <property type="entry name" value="HSP20"/>
    <property type="match status" value="1"/>
</dbReference>
<comment type="similarity">
    <text evidence="1 2">Belongs to the small heat shock protein (HSP20) family.</text>
</comment>
<dbReference type="SUPFAM" id="SSF49764">
    <property type="entry name" value="HSP20-like chaperones"/>
    <property type="match status" value="1"/>
</dbReference>
<keyword evidence="7" id="KW-1185">Reference proteome</keyword>
<dbReference type="Gene3D" id="2.60.40.790">
    <property type="match status" value="1"/>
</dbReference>
<evidence type="ECO:0000256" key="2">
    <source>
        <dbReference type="RuleBase" id="RU003616"/>
    </source>
</evidence>
<evidence type="ECO:0000259" key="5">
    <source>
        <dbReference type="PROSITE" id="PS51203"/>
    </source>
</evidence>
<dbReference type="PROSITE" id="PS51203">
    <property type="entry name" value="CS"/>
    <property type="match status" value="1"/>
</dbReference>
<name>A0A941APV9_9BACI</name>
<protein>
    <submittedName>
        <fullName evidence="6">Hsp20/alpha crystallin family protein</fullName>
    </submittedName>
</protein>
<proteinExistence type="inferred from homology"/>
<sequence length="125" mass="14643">MNHQQNRQQYHSTSYSTNKSNHQNQVEIRTPKIDLFETDEHFYLRLSLPGVNKEKLKIFFNDEDHLVIQGIVSTNVPENIVDIVAQEIFQGPFKRTVQLPSAVDKQSIKFLYDRGILEIFLQKLV</sequence>
<dbReference type="Proteomes" id="UP000678228">
    <property type="component" value="Unassembled WGS sequence"/>
</dbReference>